<reference evidence="2 3" key="1">
    <citation type="submission" date="2022-03" db="EMBL/GenBank/DDBJ databases">
        <authorList>
            <person name="He Y."/>
        </authorList>
    </citation>
    <scope>NUCLEOTIDE SEQUENCE [LARGE SCALE GENOMIC DNA]</scope>
    <source>
        <strain evidence="2 3">TK19116</strain>
    </source>
</reference>
<dbReference type="SUPFAM" id="SSF103481">
    <property type="entry name" value="Multidrug resistance efflux transporter EmrE"/>
    <property type="match status" value="1"/>
</dbReference>
<comment type="caution">
    <text evidence="2">The sequence shown here is derived from an EMBL/GenBank/DDBJ whole genome shotgun (WGS) entry which is preliminary data.</text>
</comment>
<accession>A0ABT1MPE1</accession>
<dbReference type="Proteomes" id="UP001203945">
    <property type="component" value="Unassembled WGS sequence"/>
</dbReference>
<evidence type="ECO:0000256" key="1">
    <source>
        <dbReference type="SAM" id="Phobius"/>
    </source>
</evidence>
<feature type="transmembrane region" description="Helical" evidence="1">
    <location>
        <begin position="40"/>
        <end position="64"/>
    </location>
</feature>
<keyword evidence="1" id="KW-0472">Membrane</keyword>
<dbReference type="Gene3D" id="1.10.3730.20">
    <property type="match status" value="1"/>
</dbReference>
<dbReference type="EMBL" id="JAKZEU010000002">
    <property type="protein sequence ID" value="MCQ0970162.1"/>
    <property type="molecule type" value="Genomic_DNA"/>
</dbReference>
<organism evidence="2 3">
    <name type="scientific">Paracoccus albicereus</name>
    <dbReference type="NCBI Taxonomy" id="2922394"/>
    <lineage>
        <taxon>Bacteria</taxon>
        <taxon>Pseudomonadati</taxon>
        <taxon>Pseudomonadota</taxon>
        <taxon>Alphaproteobacteria</taxon>
        <taxon>Rhodobacterales</taxon>
        <taxon>Paracoccaceae</taxon>
        <taxon>Paracoccus</taxon>
    </lineage>
</organism>
<gene>
    <name evidence="2" type="ORF">MLD63_06985</name>
</gene>
<dbReference type="RefSeq" id="WP_255329153.1">
    <property type="nucleotide sequence ID" value="NZ_JAKZEU010000002.1"/>
</dbReference>
<evidence type="ECO:0008006" key="4">
    <source>
        <dbReference type="Google" id="ProtNLM"/>
    </source>
</evidence>
<keyword evidence="1" id="KW-1133">Transmembrane helix</keyword>
<feature type="transmembrane region" description="Helical" evidence="1">
    <location>
        <begin position="98"/>
        <end position="117"/>
    </location>
</feature>
<sequence length="120" mass="12648">MNHWVLIFIAAGSNVALNLFLKKGGQELDTSGPRALVLSILSSGWIWLAVISGGLLLTAFVTAIRSYSLSLTYTAITAIAMVTLTIIDSLFLQETVNGVHIAGLTLIVLGLIVTSMATST</sequence>
<proteinExistence type="predicted"/>
<keyword evidence="3" id="KW-1185">Reference proteome</keyword>
<evidence type="ECO:0000313" key="2">
    <source>
        <dbReference type="EMBL" id="MCQ0970162.1"/>
    </source>
</evidence>
<feature type="transmembrane region" description="Helical" evidence="1">
    <location>
        <begin position="71"/>
        <end position="92"/>
    </location>
</feature>
<evidence type="ECO:0000313" key="3">
    <source>
        <dbReference type="Proteomes" id="UP001203945"/>
    </source>
</evidence>
<dbReference type="InterPro" id="IPR037185">
    <property type="entry name" value="EmrE-like"/>
</dbReference>
<keyword evidence="1" id="KW-0812">Transmembrane</keyword>
<protein>
    <recommendedName>
        <fullName evidence="4">EamA domain-containing protein</fullName>
    </recommendedName>
</protein>
<name>A0ABT1MPE1_9RHOB</name>